<dbReference type="PANTHER" id="PTHR33695">
    <property type="entry name" value="LIPOPROTEIN SIGNAL PEPTIDASE"/>
    <property type="match status" value="1"/>
</dbReference>
<dbReference type="Pfam" id="PF01252">
    <property type="entry name" value="Peptidase_A8"/>
    <property type="match status" value="1"/>
</dbReference>
<evidence type="ECO:0000313" key="11">
    <source>
        <dbReference type="EMBL" id="QNE35924.1"/>
    </source>
</evidence>
<evidence type="ECO:0000256" key="4">
    <source>
        <dbReference type="ARBA" id="ARBA00022692"/>
    </source>
</evidence>
<keyword evidence="4 9" id="KW-0812">Transmembrane</keyword>
<keyword evidence="2 9" id="KW-1003">Cell membrane</keyword>
<name>A0A7G6YBQ9_9MICO</name>
<keyword evidence="7 9" id="KW-1133">Transmembrane helix</keyword>
<evidence type="ECO:0000256" key="10">
    <source>
        <dbReference type="RuleBase" id="RU004181"/>
    </source>
</evidence>
<evidence type="ECO:0000256" key="2">
    <source>
        <dbReference type="ARBA" id="ARBA00022475"/>
    </source>
</evidence>
<dbReference type="GO" id="GO:0006508">
    <property type="term" value="P:proteolysis"/>
    <property type="evidence" value="ECO:0007669"/>
    <property type="project" value="UniProtKB-KW"/>
</dbReference>
<dbReference type="GO" id="GO:0005886">
    <property type="term" value="C:plasma membrane"/>
    <property type="evidence" value="ECO:0007669"/>
    <property type="project" value="UniProtKB-SubCell"/>
</dbReference>
<feature type="transmembrane region" description="Helical" evidence="9">
    <location>
        <begin position="108"/>
        <end position="124"/>
    </location>
</feature>
<evidence type="ECO:0000256" key="3">
    <source>
        <dbReference type="ARBA" id="ARBA00022670"/>
    </source>
</evidence>
<keyword evidence="6 9" id="KW-0378">Hydrolase</keyword>
<dbReference type="Proteomes" id="UP000515511">
    <property type="component" value="Chromosome"/>
</dbReference>
<dbReference type="KEGG" id="lse:F1C12_12835"/>
<comment type="pathway">
    <text evidence="9">Protein modification; lipoprotein biosynthesis (signal peptide cleavage).</text>
</comment>
<evidence type="ECO:0000256" key="5">
    <source>
        <dbReference type="ARBA" id="ARBA00022750"/>
    </source>
</evidence>
<dbReference type="UniPathway" id="UPA00665"/>
<sequence>MLTNQASATTSARVVNRRRLALRTLTAGLLAIAADQAAKGIAILTLPYGQPMPSVIPTVDLRLVLNPGAAFGLGARVGPLLAAGILIILTVLTAWIVRRVIRGENPTLTVLLAIAVGGGWGNMVDRAFRGEHGVLSGAVVDYFSISWFAIFNLADVLTVGGIAAALLVATLQHRRTQSPVIDASADQSAVAGS</sequence>
<keyword evidence="5 9" id="KW-0064">Aspartyl protease</keyword>
<dbReference type="InterPro" id="IPR001872">
    <property type="entry name" value="Peptidase_A8"/>
</dbReference>
<comment type="catalytic activity">
    <reaction evidence="9">
        <text>Release of signal peptides from bacterial membrane prolipoproteins. Hydrolyzes -Xaa-Yaa-Zaa-|-(S,diacylglyceryl)Cys-, in which Xaa is hydrophobic (preferably Leu), and Yaa (Ala or Ser) and Zaa (Gly or Ala) have small, neutral side chains.</text>
        <dbReference type="EC" id="3.4.23.36"/>
    </reaction>
</comment>
<gene>
    <name evidence="9" type="primary">lspA</name>
    <name evidence="11" type="ORF">F1C12_12835</name>
</gene>
<feature type="transmembrane region" description="Helical" evidence="9">
    <location>
        <begin position="69"/>
        <end position="96"/>
    </location>
</feature>
<evidence type="ECO:0000256" key="8">
    <source>
        <dbReference type="ARBA" id="ARBA00023136"/>
    </source>
</evidence>
<feature type="active site" evidence="9">
    <location>
        <position position="155"/>
    </location>
</feature>
<accession>A0A7G6YBQ9</accession>
<reference evidence="12" key="1">
    <citation type="submission" date="2019-09" db="EMBL/GenBank/DDBJ databases">
        <title>Antimicrobial potential of Antarctic Bacteria.</title>
        <authorList>
            <person name="Benaud N."/>
            <person name="Edwards R.J."/>
            <person name="Ferrari B.C."/>
        </authorList>
    </citation>
    <scope>NUCLEOTIDE SEQUENCE [LARGE SCALE GENOMIC DNA]</scope>
    <source>
        <strain evidence="12">INR9</strain>
    </source>
</reference>
<dbReference type="GO" id="GO:0004190">
    <property type="term" value="F:aspartic-type endopeptidase activity"/>
    <property type="evidence" value="ECO:0007669"/>
    <property type="project" value="UniProtKB-UniRule"/>
</dbReference>
<dbReference type="EC" id="3.4.23.36" evidence="9"/>
<evidence type="ECO:0000256" key="7">
    <source>
        <dbReference type="ARBA" id="ARBA00022989"/>
    </source>
</evidence>
<evidence type="ECO:0000256" key="9">
    <source>
        <dbReference type="HAMAP-Rule" id="MF_00161"/>
    </source>
</evidence>
<comment type="similarity">
    <text evidence="1 9 10">Belongs to the peptidase A8 family.</text>
</comment>
<dbReference type="HAMAP" id="MF_00161">
    <property type="entry name" value="LspA"/>
    <property type="match status" value="1"/>
</dbReference>
<feature type="active site" evidence="9">
    <location>
        <position position="141"/>
    </location>
</feature>
<proteinExistence type="inferred from homology"/>
<feature type="transmembrane region" description="Helical" evidence="9">
    <location>
        <begin position="144"/>
        <end position="169"/>
    </location>
</feature>
<feature type="transmembrane region" description="Helical" evidence="9">
    <location>
        <begin position="20"/>
        <end position="49"/>
    </location>
</feature>
<evidence type="ECO:0000313" key="12">
    <source>
        <dbReference type="Proteomes" id="UP000515511"/>
    </source>
</evidence>
<dbReference type="AlphaFoldDB" id="A0A7G6YBQ9"/>
<comment type="function">
    <text evidence="9">This protein specifically catalyzes the removal of signal peptides from prolipoproteins.</text>
</comment>
<dbReference type="PANTHER" id="PTHR33695:SF1">
    <property type="entry name" value="LIPOPROTEIN SIGNAL PEPTIDASE"/>
    <property type="match status" value="1"/>
</dbReference>
<keyword evidence="8 9" id="KW-0472">Membrane</keyword>
<comment type="subcellular location">
    <subcellularLocation>
        <location evidence="9">Cell membrane</location>
        <topology evidence="9">Multi-pass membrane protein</topology>
    </subcellularLocation>
</comment>
<evidence type="ECO:0000256" key="6">
    <source>
        <dbReference type="ARBA" id="ARBA00022801"/>
    </source>
</evidence>
<protein>
    <recommendedName>
        <fullName evidence="9">Lipoprotein signal peptidase</fullName>
        <ecNumber evidence="9">3.4.23.36</ecNumber>
    </recommendedName>
    <alternativeName>
        <fullName evidence="9">Prolipoprotein signal peptidase</fullName>
    </alternativeName>
    <alternativeName>
        <fullName evidence="9">Signal peptidase II</fullName>
        <shortName evidence="9">SPase II</shortName>
    </alternativeName>
</protein>
<keyword evidence="3 9" id="KW-0645">Protease</keyword>
<organism evidence="11 12">
    <name type="scientific">Leifsonia shinshuensis</name>
    <dbReference type="NCBI Taxonomy" id="150026"/>
    <lineage>
        <taxon>Bacteria</taxon>
        <taxon>Bacillati</taxon>
        <taxon>Actinomycetota</taxon>
        <taxon>Actinomycetes</taxon>
        <taxon>Micrococcales</taxon>
        <taxon>Microbacteriaceae</taxon>
        <taxon>Leifsonia</taxon>
    </lineage>
</organism>
<dbReference type="PRINTS" id="PR00781">
    <property type="entry name" value="LIPOSIGPTASE"/>
</dbReference>
<dbReference type="EMBL" id="CP043641">
    <property type="protein sequence ID" value="QNE35924.1"/>
    <property type="molecule type" value="Genomic_DNA"/>
</dbReference>
<evidence type="ECO:0000256" key="1">
    <source>
        <dbReference type="ARBA" id="ARBA00006139"/>
    </source>
</evidence>